<evidence type="ECO:0000256" key="8">
    <source>
        <dbReference type="ARBA" id="ARBA00022840"/>
    </source>
</evidence>
<dbReference type="NCBIfam" id="TIGR00097">
    <property type="entry name" value="HMP-P_kinase"/>
    <property type="match status" value="1"/>
</dbReference>
<proteinExistence type="predicted"/>
<dbReference type="GO" id="GO:0008972">
    <property type="term" value="F:phosphomethylpyrimidine kinase activity"/>
    <property type="evidence" value="ECO:0007669"/>
    <property type="project" value="UniProtKB-EC"/>
</dbReference>
<evidence type="ECO:0000256" key="9">
    <source>
        <dbReference type="ARBA" id="ARBA00022977"/>
    </source>
</evidence>
<feature type="domain" description="Pyridoxamine kinase/Phosphomethylpyrimidine kinase" evidence="10">
    <location>
        <begin position="13"/>
        <end position="253"/>
    </location>
</feature>
<comment type="function">
    <text evidence="3">Catalyzes the phosphorylation of hydroxymethylpyrimidine phosphate (HMP-P) to HMP-PP, and of HMP to HMP-P.</text>
</comment>
<dbReference type="Proteomes" id="UP000230956">
    <property type="component" value="Unassembled WGS sequence"/>
</dbReference>
<dbReference type="PANTHER" id="PTHR20858:SF17">
    <property type="entry name" value="HYDROXYMETHYLPYRIMIDINE_PHOSPHOMETHYLPYRIMIDINE KINASE THI20-RELATED"/>
    <property type="match status" value="1"/>
</dbReference>
<evidence type="ECO:0000313" key="12">
    <source>
        <dbReference type="Proteomes" id="UP000230956"/>
    </source>
</evidence>
<evidence type="ECO:0000256" key="4">
    <source>
        <dbReference type="ARBA" id="ARBA00004769"/>
    </source>
</evidence>
<keyword evidence="9" id="KW-0784">Thiamine biosynthesis</keyword>
<keyword evidence="5" id="KW-0808">Transferase</keyword>
<dbReference type="GO" id="GO:0008902">
    <property type="term" value="F:hydroxymethylpyrimidine kinase activity"/>
    <property type="evidence" value="ECO:0007669"/>
    <property type="project" value="UniProtKB-EC"/>
</dbReference>
<dbReference type="GO" id="GO:0005829">
    <property type="term" value="C:cytosol"/>
    <property type="evidence" value="ECO:0007669"/>
    <property type="project" value="TreeGrafter"/>
</dbReference>
<dbReference type="SUPFAM" id="SSF53613">
    <property type="entry name" value="Ribokinase-like"/>
    <property type="match status" value="1"/>
</dbReference>
<evidence type="ECO:0000256" key="3">
    <source>
        <dbReference type="ARBA" id="ARBA00003848"/>
    </source>
</evidence>
<protein>
    <submittedName>
        <fullName evidence="11">Bifunctional hydroxymethylpyrimidine kinase/phosphomethylpyrimidine kinase</fullName>
    </submittedName>
</protein>
<dbReference type="AlphaFoldDB" id="A0A2M7T786"/>
<comment type="pathway">
    <text evidence="4">Cofactor biosynthesis; thiamine diphosphate biosynthesis; 4-amino-2-methyl-5-diphosphomethylpyrimidine from 5-amino-1-(5-phospho-D-ribosyl)imidazole: step 3/3.</text>
</comment>
<dbReference type="InterPro" id="IPR029056">
    <property type="entry name" value="Ribokinase-like"/>
</dbReference>
<comment type="caution">
    <text evidence="11">The sequence shown here is derived from an EMBL/GenBank/DDBJ whole genome shotgun (WGS) entry which is preliminary data.</text>
</comment>
<dbReference type="FunFam" id="3.40.1190.20:FF:000003">
    <property type="entry name" value="Phosphomethylpyrimidine kinase ThiD"/>
    <property type="match status" value="1"/>
</dbReference>
<dbReference type="EMBL" id="PFNG01000168">
    <property type="protein sequence ID" value="PIZ37589.1"/>
    <property type="molecule type" value="Genomic_DNA"/>
</dbReference>
<evidence type="ECO:0000256" key="5">
    <source>
        <dbReference type="ARBA" id="ARBA00022679"/>
    </source>
</evidence>
<evidence type="ECO:0000259" key="10">
    <source>
        <dbReference type="Pfam" id="PF08543"/>
    </source>
</evidence>
<keyword evidence="6" id="KW-0547">Nucleotide-binding</keyword>
<evidence type="ECO:0000313" key="11">
    <source>
        <dbReference type="EMBL" id="PIZ37589.1"/>
    </source>
</evidence>
<evidence type="ECO:0000256" key="6">
    <source>
        <dbReference type="ARBA" id="ARBA00022741"/>
    </source>
</evidence>
<comment type="catalytic activity">
    <reaction evidence="2">
        <text>4-amino-2-methyl-5-(phosphooxymethyl)pyrimidine + ATP = 4-amino-2-methyl-5-(diphosphooxymethyl)pyrimidine + ADP</text>
        <dbReference type="Rhea" id="RHEA:19893"/>
        <dbReference type="ChEBI" id="CHEBI:30616"/>
        <dbReference type="ChEBI" id="CHEBI:57841"/>
        <dbReference type="ChEBI" id="CHEBI:58354"/>
        <dbReference type="ChEBI" id="CHEBI:456216"/>
        <dbReference type="EC" id="2.7.4.7"/>
    </reaction>
</comment>
<comment type="catalytic activity">
    <reaction evidence="1">
        <text>4-amino-5-hydroxymethyl-2-methylpyrimidine + ATP = 4-amino-2-methyl-5-(phosphooxymethyl)pyrimidine + ADP + H(+)</text>
        <dbReference type="Rhea" id="RHEA:23096"/>
        <dbReference type="ChEBI" id="CHEBI:15378"/>
        <dbReference type="ChEBI" id="CHEBI:16892"/>
        <dbReference type="ChEBI" id="CHEBI:30616"/>
        <dbReference type="ChEBI" id="CHEBI:58354"/>
        <dbReference type="ChEBI" id="CHEBI:456216"/>
        <dbReference type="EC" id="2.7.1.49"/>
    </reaction>
</comment>
<keyword evidence="8" id="KW-0067">ATP-binding</keyword>
<dbReference type="RefSeq" id="WP_286678536.1">
    <property type="nucleotide sequence ID" value="NZ_MNXI01000090.1"/>
</dbReference>
<dbReference type="InterPro" id="IPR013749">
    <property type="entry name" value="PM/HMP-P_kinase-1"/>
</dbReference>
<dbReference type="GO" id="GO:0005524">
    <property type="term" value="F:ATP binding"/>
    <property type="evidence" value="ECO:0007669"/>
    <property type="project" value="UniProtKB-KW"/>
</dbReference>
<reference evidence="12" key="1">
    <citation type="submission" date="2017-09" db="EMBL/GenBank/DDBJ databases">
        <title>Depth-based differentiation of microbial function through sediment-hosted aquifers and enrichment of novel symbionts in the deep terrestrial subsurface.</title>
        <authorList>
            <person name="Probst A.J."/>
            <person name="Ladd B."/>
            <person name="Jarett J.K."/>
            <person name="Geller-Mcgrath D.E."/>
            <person name="Sieber C.M.K."/>
            <person name="Emerson J.B."/>
            <person name="Anantharaman K."/>
            <person name="Thomas B.C."/>
            <person name="Malmstrom R."/>
            <person name="Stieglmeier M."/>
            <person name="Klingl A."/>
            <person name="Woyke T."/>
            <person name="Ryan C.M."/>
            <person name="Banfield J.F."/>
        </authorList>
    </citation>
    <scope>NUCLEOTIDE SEQUENCE [LARGE SCALE GENOMIC DNA]</scope>
</reference>
<accession>A0A2M7T786</accession>
<sequence>MGIKKVLAIGGSDPSGGAGIQADIKTFVELGIYPYTALSAVTVQNSRGVSSYEILTAKLLHDQIASLLAETDIHAVKTGMLGSSENMIEVGNLIAQKAIGFTVIDPVLRANNGKSLVSEASLAVLKKRLLPHSFMVTPNLSEASCLTGVTIVSEHDFLKAAKILKDTGVAWVLIKGGHLEGTMAVDLLYDGEHEYYFEAKRVRRENVRGTGCMMASAICAYLVHGLEPDEAVDKAKAYVYNKINKAVLLGKGSLQALHFANSTSNSTSNNTNRGTDEQKTAEGYATTEAHKFIEGDACENRVDQ</sequence>
<evidence type="ECO:0000256" key="1">
    <source>
        <dbReference type="ARBA" id="ARBA00000151"/>
    </source>
</evidence>
<keyword evidence="7 11" id="KW-0418">Kinase</keyword>
<dbReference type="GO" id="GO:0009228">
    <property type="term" value="P:thiamine biosynthetic process"/>
    <property type="evidence" value="ECO:0007669"/>
    <property type="project" value="UniProtKB-KW"/>
</dbReference>
<gene>
    <name evidence="11" type="primary">thiD</name>
    <name evidence="11" type="ORF">COY37_07130</name>
</gene>
<organism evidence="11 12">
    <name type="scientific">Candidatus Aquicultor secundus</name>
    <dbReference type="NCBI Taxonomy" id="1973895"/>
    <lineage>
        <taxon>Bacteria</taxon>
        <taxon>Bacillati</taxon>
        <taxon>Actinomycetota</taxon>
        <taxon>Candidatus Aquicultoria</taxon>
        <taxon>Candidatus Aquicultorales</taxon>
        <taxon>Candidatus Aquicultoraceae</taxon>
        <taxon>Candidatus Aquicultor</taxon>
    </lineage>
</organism>
<name>A0A2M7T786_9ACTN</name>
<dbReference type="Pfam" id="PF08543">
    <property type="entry name" value="Phos_pyr_kin"/>
    <property type="match status" value="1"/>
</dbReference>
<dbReference type="Gene3D" id="3.40.1190.20">
    <property type="match status" value="1"/>
</dbReference>
<evidence type="ECO:0000256" key="2">
    <source>
        <dbReference type="ARBA" id="ARBA00000565"/>
    </source>
</evidence>
<dbReference type="InterPro" id="IPR004399">
    <property type="entry name" value="HMP/HMP-P_kinase_dom"/>
</dbReference>
<dbReference type="GO" id="GO:0009229">
    <property type="term" value="P:thiamine diphosphate biosynthetic process"/>
    <property type="evidence" value="ECO:0007669"/>
    <property type="project" value="UniProtKB-UniPathway"/>
</dbReference>
<evidence type="ECO:0000256" key="7">
    <source>
        <dbReference type="ARBA" id="ARBA00022777"/>
    </source>
</evidence>
<dbReference type="UniPathway" id="UPA00060">
    <property type="reaction ID" value="UER00138"/>
</dbReference>
<dbReference type="CDD" id="cd01169">
    <property type="entry name" value="HMPP_kinase"/>
    <property type="match status" value="1"/>
</dbReference>
<dbReference type="PANTHER" id="PTHR20858">
    <property type="entry name" value="PHOSPHOMETHYLPYRIMIDINE KINASE"/>
    <property type="match status" value="1"/>
</dbReference>